<dbReference type="Proteomes" id="UP000195305">
    <property type="component" value="Unassembled WGS sequence"/>
</dbReference>
<keyword evidence="3" id="KW-1185">Reference proteome</keyword>
<sequence length="65" mass="7527">MQNNQSRKYTDIFTFIGYTIGFLCIIWYFVAGGNPFLPIIGVIIVFIGRFIGYGIDRIMDLKQEK</sequence>
<name>A0A1Y4SZB4_9FIRM</name>
<gene>
    <name evidence="2" type="ORF">B5E75_04365</name>
</gene>
<keyword evidence="1" id="KW-0812">Transmembrane</keyword>
<feature type="transmembrane region" description="Helical" evidence="1">
    <location>
        <begin position="36"/>
        <end position="55"/>
    </location>
</feature>
<dbReference type="AlphaFoldDB" id="A0A1Y4SZB4"/>
<organism evidence="2 3">
    <name type="scientific">Massilimicrobiota timonensis</name>
    <dbReference type="NCBI Taxonomy" id="1776392"/>
    <lineage>
        <taxon>Bacteria</taxon>
        <taxon>Bacillati</taxon>
        <taxon>Bacillota</taxon>
        <taxon>Erysipelotrichia</taxon>
        <taxon>Erysipelotrichales</taxon>
        <taxon>Erysipelotrichaceae</taxon>
        <taxon>Massilimicrobiota</taxon>
    </lineage>
</organism>
<protein>
    <submittedName>
        <fullName evidence="2">Uncharacterized protein</fullName>
    </submittedName>
</protein>
<evidence type="ECO:0000313" key="2">
    <source>
        <dbReference type="EMBL" id="OUQ35265.1"/>
    </source>
</evidence>
<feature type="transmembrane region" description="Helical" evidence="1">
    <location>
        <begin position="12"/>
        <end position="30"/>
    </location>
</feature>
<dbReference type="RefSeq" id="WP_087357566.1">
    <property type="nucleotide sequence ID" value="NZ_AP031415.1"/>
</dbReference>
<keyword evidence="1" id="KW-0472">Membrane</keyword>
<reference evidence="2 3" key="1">
    <citation type="journal article" date="2018" name="BMC Genomics">
        <title>Whole genome sequencing and function prediction of 133 gut anaerobes isolated from chicken caecum in pure cultures.</title>
        <authorList>
            <person name="Medvecky M."/>
            <person name="Cejkova D."/>
            <person name="Polansky O."/>
            <person name="Karasova D."/>
            <person name="Kubasova T."/>
            <person name="Cizek A."/>
            <person name="Rychlik I."/>
        </authorList>
    </citation>
    <scope>NUCLEOTIDE SEQUENCE [LARGE SCALE GENOMIC DNA]</scope>
    <source>
        <strain evidence="2 3">An13</strain>
    </source>
</reference>
<proteinExistence type="predicted"/>
<accession>A0A1Y4SZB4</accession>
<evidence type="ECO:0000256" key="1">
    <source>
        <dbReference type="SAM" id="Phobius"/>
    </source>
</evidence>
<comment type="caution">
    <text evidence="2">The sequence shown here is derived from an EMBL/GenBank/DDBJ whole genome shotgun (WGS) entry which is preliminary data.</text>
</comment>
<keyword evidence="1" id="KW-1133">Transmembrane helix</keyword>
<dbReference type="OrthoDB" id="1653181at2"/>
<evidence type="ECO:0000313" key="3">
    <source>
        <dbReference type="Proteomes" id="UP000195305"/>
    </source>
</evidence>
<dbReference type="EMBL" id="NFLJ01000009">
    <property type="protein sequence ID" value="OUQ35265.1"/>
    <property type="molecule type" value="Genomic_DNA"/>
</dbReference>